<dbReference type="InterPro" id="IPR029063">
    <property type="entry name" value="SAM-dependent_MTases_sf"/>
</dbReference>
<evidence type="ECO:0008006" key="8">
    <source>
        <dbReference type="Google" id="ProtNLM"/>
    </source>
</evidence>
<protein>
    <recommendedName>
        <fullName evidence="8">Polysaccharide biosynthesis domain-containing protein</fullName>
    </recommendedName>
</protein>
<feature type="transmembrane region" description="Helical" evidence="5">
    <location>
        <begin position="12"/>
        <end position="34"/>
    </location>
</feature>
<keyword evidence="4 5" id="KW-0472">Membrane</keyword>
<reference evidence="6" key="1">
    <citation type="submission" date="2024-03" db="EMBL/GenBank/DDBJ databases">
        <title>WGS assembly of Saponaria officinalis var. Norfolk2.</title>
        <authorList>
            <person name="Jenkins J."/>
            <person name="Shu S."/>
            <person name="Grimwood J."/>
            <person name="Barry K."/>
            <person name="Goodstein D."/>
            <person name="Schmutz J."/>
            <person name="Leebens-Mack J."/>
            <person name="Osbourn A."/>
        </authorList>
    </citation>
    <scope>NUCLEOTIDE SEQUENCE [LARGE SCALE GENOMIC DNA]</scope>
    <source>
        <strain evidence="6">JIC</strain>
    </source>
</reference>
<dbReference type="EMBL" id="JBDFQZ010000011">
    <property type="protein sequence ID" value="KAK9675401.1"/>
    <property type="molecule type" value="Genomic_DNA"/>
</dbReference>
<dbReference type="GO" id="GO:0045492">
    <property type="term" value="P:xylan biosynthetic process"/>
    <property type="evidence" value="ECO:0007669"/>
    <property type="project" value="InterPro"/>
</dbReference>
<evidence type="ECO:0000256" key="3">
    <source>
        <dbReference type="ARBA" id="ARBA00022989"/>
    </source>
</evidence>
<evidence type="ECO:0000256" key="1">
    <source>
        <dbReference type="ARBA" id="ARBA00004194"/>
    </source>
</evidence>
<evidence type="ECO:0000256" key="4">
    <source>
        <dbReference type="ARBA" id="ARBA00023136"/>
    </source>
</evidence>
<dbReference type="GO" id="GO:0000139">
    <property type="term" value="C:Golgi membrane"/>
    <property type="evidence" value="ECO:0007669"/>
    <property type="project" value="UniProtKB-SubCell"/>
</dbReference>
<keyword evidence="3 5" id="KW-1133">Transmembrane helix</keyword>
<keyword evidence="7" id="KW-1185">Reference proteome</keyword>
<keyword evidence="2 5" id="KW-0812">Transmembrane</keyword>
<dbReference type="AlphaFoldDB" id="A0AAW1HG00"/>
<dbReference type="InterPro" id="IPR006514">
    <property type="entry name" value="IRX15/GXM/AGM"/>
</dbReference>
<dbReference type="Proteomes" id="UP001443914">
    <property type="component" value="Unassembled WGS sequence"/>
</dbReference>
<gene>
    <name evidence="6" type="ORF">RND81_11G005300</name>
</gene>
<evidence type="ECO:0000256" key="2">
    <source>
        <dbReference type="ARBA" id="ARBA00022692"/>
    </source>
</evidence>
<dbReference type="Pfam" id="PF21729">
    <property type="entry name" value="IRX15_IRX15L_GXM"/>
    <property type="match status" value="1"/>
</dbReference>
<name>A0AAW1HG00_SAPOF</name>
<sequence length="281" mass="31777">MKTNSTKNDIVNTISTAAALITGLITGAFLVLAFTNTCRDNLPSNLLYLSSIRNQNTTATSIQLEAILHYATSKVVPQQNIDEIRLSYDVLRKLAPCNFLVFGLGYDSLMWAGLNPNGTTLFLEESPEWVQTVLKDAPFLKAQTVSYRTQLHEADRLLATYRDEPDCLPGKTFLKGNMKCRLALENLPEEVYEKDWDVIMIDAPRGYFNEAPGRMGAIYSVAVMARGRRRLGNTHVYLHDVDRKVEKEFAKEFLCMKYKVGGVGRLWHFEIPHAQDNDTFC</sequence>
<comment type="subcellular location">
    <subcellularLocation>
        <location evidence="1">Golgi apparatus membrane</location>
        <topology evidence="1">Single-pass membrane protein</topology>
    </subcellularLocation>
</comment>
<evidence type="ECO:0000313" key="6">
    <source>
        <dbReference type="EMBL" id="KAK9675401.1"/>
    </source>
</evidence>
<evidence type="ECO:0000313" key="7">
    <source>
        <dbReference type="Proteomes" id="UP001443914"/>
    </source>
</evidence>
<evidence type="ECO:0000256" key="5">
    <source>
        <dbReference type="SAM" id="Phobius"/>
    </source>
</evidence>
<dbReference type="NCBIfam" id="TIGR01627">
    <property type="entry name" value="A_thal_3515"/>
    <property type="match status" value="1"/>
</dbReference>
<proteinExistence type="predicted"/>
<accession>A0AAW1HG00</accession>
<organism evidence="6 7">
    <name type="scientific">Saponaria officinalis</name>
    <name type="common">Common soapwort</name>
    <name type="synonym">Lychnis saponaria</name>
    <dbReference type="NCBI Taxonomy" id="3572"/>
    <lineage>
        <taxon>Eukaryota</taxon>
        <taxon>Viridiplantae</taxon>
        <taxon>Streptophyta</taxon>
        <taxon>Embryophyta</taxon>
        <taxon>Tracheophyta</taxon>
        <taxon>Spermatophyta</taxon>
        <taxon>Magnoliopsida</taxon>
        <taxon>eudicotyledons</taxon>
        <taxon>Gunneridae</taxon>
        <taxon>Pentapetalae</taxon>
        <taxon>Caryophyllales</taxon>
        <taxon>Caryophyllaceae</taxon>
        <taxon>Caryophylleae</taxon>
        <taxon>Saponaria</taxon>
    </lineage>
</organism>
<dbReference type="PANTHER" id="PTHR31444">
    <property type="entry name" value="OS11G0490100 PROTEIN"/>
    <property type="match status" value="1"/>
</dbReference>
<dbReference type="Gene3D" id="3.40.50.150">
    <property type="entry name" value="Vaccinia Virus protein VP39"/>
    <property type="match status" value="1"/>
</dbReference>
<comment type="caution">
    <text evidence="6">The sequence shown here is derived from an EMBL/GenBank/DDBJ whole genome shotgun (WGS) entry which is preliminary data.</text>
</comment>